<evidence type="ECO:0000313" key="1">
    <source>
        <dbReference type="EMBL" id="PJE77026.1"/>
    </source>
</evidence>
<protein>
    <submittedName>
        <fullName evidence="1">Uncharacterized protein</fullName>
    </submittedName>
</protein>
<dbReference type="Proteomes" id="UP000231436">
    <property type="component" value="Unassembled WGS sequence"/>
</dbReference>
<organism evidence="1 2">
    <name type="scientific">Candidatus Uhrbacteria bacterium CG10_big_fil_rev_8_21_14_0_10_48_16</name>
    <dbReference type="NCBI Taxonomy" id="1975038"/>
    <lineage>
        <taxon>Bacteria</taxon>
        <taxon>Candidatus Uhriibacteriota</taxon>
    </lineage>
</organism>
<dbReference type="AlphaFoldDB" id="A0A2M8LHZ2"/>
<comment type="caution">
    <text evidence="1">The sequence shown here is derived from an EMBL/GenBank/DDBJ whole genome shotgun (WGS) entry which is preliminary data.</text>
</comment>
<evidence type="ECO:0000313" key="2">
    <source>
        <dbReference type="Proteomes" id="UP000231436"/>
    </source>
</evidence>
<proteinExistence type="predicted"/>
<dbReference type="EMBL" id="PFEU01000007">
    <property type="protein sequence ID" value="PJE77026.1"/>
    <property type="molecule type" value="Genomic_DNA"/>
</dbReference>
<gene>
    <name evidence="1" type="ORF">COV05_01235</name>
</gene>
<name>A0A2M8LHZ2_9BACT</name>
<reference evidence="2" key="1">
    <citation type="submission" date="2017-09" db="EMBL/GenBank/DDBJ databases">
        <title>Depth-based differentiation of microbial function through sediment-hosted aquifers and enrichment of novel symbionts in the deep terrestrial subsurface.</title>
        <authorList>
            <person name="Probst A.J."/>
            <person name="Ladd B."/>
            <person name="Jarett J.K."/>
            <person name="Geller-Mcgrath D.E."/>
            <person name="Sieber C.M.K."/>
            <person name="Emerson J.B."/>
            <person name="Anantharaman K."/>
            <person name="Thomas B.C."/>
            <person name="Malmstrom R."/>
            <person name="Stieglmeier M."/>
            <person name="Klingl A."/>
            <person name="Woyke T."/>
            <person name="Ryan C.M."/>
            <person name="Banfield J.F."/>
        </authorList>
    </citation>
    <scope>NUCLEOTIDE SEQUENCE [LARGE SCALE GENOMIC DNA]</scope>
</reference>
<accession>A0A2M8LHZ2</accession>
<sequence length="146" mass="15478">MCARLQGAGLVAQEEGFRFPAVGCHADRTTRSSSRPAEVLVADPLTVGDVVEPAPRGQLGDGSAEDVLGEDEAHRVVVERDAELPEFIQEVTKCGVGERVGVGAVGVLHDREVEIEECSSHGDSCVQSDSGEIESTPLFLMCQSML</sequence>